<reference evidence="3" key="1">
    <citation type="journal article" date="2007" name="Plant Cell">
        <title>Dothideomycete-plant interactions illuminated by genome sequencing and EST analysis of the wheat pathogen Stagonospora nodorum.</title>
        <authorList>
            <person name="Hane J.K."/>
            <person name="Lowe R.G."/>
            <person name="Solomon P.S."/>
            <person name="Tan K.C."/>
            <person name="Schoch C.L."/>
            <person name="Spatafora J.W."/>
            <person name="Crous P.W."/>
            <person name="Kodira C."/>
            <person name="Birren B.W."/>
            <person name="Galagan J.E."/>
            <person name="Torriani S.F."/>
            <person name="McDonald B.A."/>
            <person name="Oliver R.P."/>
        </authorList>
    </citation>
    <scope>NUCLEOTIDE SEQUENCE [LARGE SCALE GENOMIC DNA]</scope>
    <source>
        <strain evidence="3">SN15 / ATCC MYA-4574 / FGSC 10173</strain>
    </source>
</reference>
<dbReference type="eggNOG" id="ENOG502S7BG">
    <property type="taxonomic scope" value="Eukaryota"/>
</dbReference>
<gene>
    <name evidence="2" type="ORF">SNOG_08748</name>
</gene>
<dbReference type="InParanoid" id="Q0UHL6"/>
<evidence type="ECO:0000313" key="3">
    <source>
        <dbReference type="Proteomes" id="UP000001055"/>
    </source>
</evidence>
<dbReference type="HOGENOM" id="CLU_685093_0_0_1"/>
<dbReference type="RefSeq" id="XP_001799056.1">
    <property type="nucleotide sequence ID" value="XM_001799004.1"/>
</dbReference>
<protein>
    <submittedName>
        <fullName evidence="2">Uncharacterized protein</fullName>
    </submittedName>
</protein>
<name>Q0UHL6_PHANO</name>
<feature type="region of interest" description="Disordered" evidence="1">
    <location>
        <begin position="1"/>
        <end position="24"/>
    </location>
</feature>
<dbReference type="KEGG" id="pno:SNOG_08748"/>
<dbReference type="Proteomes" id="UP000001055">
    <property type="component" value="Unassembled WGS sequence"/>
</dbReference>
<proteinExistence type="predicted"/>
<dbReference type="GeneID" id="5975955"/>
<dbReference type="EMBL" id="CH445337">
    <property type="protein sequence ID" value="EAT83916.2"/>
    <property type="molecule type" value="Genomic_DNA"/>
</dbReference>
<feature type="region of interest" description="Disordered" evidence="1">
    <location>
        <begin position="114"/>
        <end position="196"/>
    </location>
</feature>
<dbReference type="AlphaFoldDB" id="Q0UHL6"/>
<evidence type="ECO:0000313" key="2">
    <source>
        <dbReference type="EMBL" id="EAT83916.2"/>
    </source>
</evidence>
<evidence type="ECO:0000256" key="1">
    <source>
        <dbReference type="SAM" id="MobiDB-lite"/>
    </source>
</evidence>
<dbReference type="VEuPathDB" id="FungiDB:JI435_087480"/>
<organism evidence="2 3">
    <name type="scientific">Phaeosphaeria nodorum (strain SN15 / ATCC MYA-4574 / FGSC 10173)</name>
    <name type="common">Glume blotch fungus</name>
    <name type="synonym">Parastagonospora nodorum</name>
    <dbReference type="NCBI Taxonomy" id="321614"/>
    <lineage>
        <taxon>Eukaryota</taxon>
        <taxon>Fungi</taxon>
        <taxon>Dikarya</taxon>
        <taxon>Ascomycota</taxon>
        <taxon>Pezizomycotina</taxon>
        <taxon>Dothideomycetes</taxon>
        <taxon>Pleosporomycetidae</taxon>
        <taxon>Pleosporales</taxon>
        <taxon>Pleosporineae</taxon>
        <taxon>Phaeosphaeriaceae</taxon>
        <taxon>Parastagonospora</taxon>
    </lineage>
</organism>
<sequence>MRDGVPATSVKGPGLRNNNDSATSTSLMLERSKTAHFNKAGPLHMNAYPFVPASTKPIDAPLSTNLRSSANHNNMAFLRDVSDRFWNYVSPRKTQQRRDKEFKVPAVPIRPTPLKKQVATPESRDMSPKSRVKVWTVRTPSPQSEFDGNMDIDQTLLPPSPPASTKQMDDLEGDTMVASPGAENTKAASSDDEVDANEDTILVEDGNYMGQSIDVDKERERRENQGRQLRAAGWSEDAVFLFQKLGMRGFEPLLPIEWIDDLETLPEDLFTARVDKAFLRPAHGSGFRAQQALSNLFDLGGRVRDAKVTKAQKRRPEYHVKRAVQKYTTWAIKDGGVDQLWPELPLFKTVTWPKKVHSSVGERMMLQKLGDLYNQWHHALGIDQAEERGDMVVPEVPTLYGVTASHTVMAFVSYAPPTEEQEQPQLRLIAMFNFKHEGYDVWHALAMAIFVTHCRNRMMQLKEMIPEPDLLTETDPDL</sequence>
<accession>Q0UHL6</accession>